<dbReference type="EMBL" id="FWFX01000015">
    <property type="protein sequence ID" value="SLN68649.1"/>
    <property type="molecule type" value="Genomic_DNA"/>
</dbReference>
<evidence type="ECO:0000256" key="10">
    <source>
        <dbReference type="ARBA" id="ARBA00023304"/>
    </source>
</evidence>
<comment type="cofactor">
    <cofactor evidence="1 15">
        <name>pyridoxal 5'-phosphate</name>
        <dbReference type="ChEBI" id="CHEBI:597326"/>
    </cofactor>
</comment>
<proteinExistence type="inferred from homology"/>
<evidence type="ECO:0000256" key="11">
    <source>
        <dbReference type="ARBA" id="ARBA00048212"/>
    </source>
</evidence>
<evidence type="ECO:0000256" key="3">
    <source>
        <dbReference type="ARBA" id="ARBA00004824"/>
    </source>
</evidence>
<gene>
    <name evidence="16" type="ORF">ROA7450_03687</name>
</gene>
<dbReference type="Gene3D" id="3.20.10.10">
    <property type="entry name" value="D-amino Acid Aminotransferase, subunit A, domain 2"/>
    <property type="match status" value="1"/>
</dbReference>
<evidence type="ECO:0000256" key="5">
    <source>
        <dbReference type="ARBA" id="ARBA00005072"/>
    </source>
</evidence>
<evidence type="ECO:0000256" key="15">
    <source>
        <dbReference type="RuleBase" id="RU004516"/>
    </source>
</evidence>
<dbReference type="NCBIfam" id="NF005731">
    <property type="entry name" value="PRK07546.1-5"/>
    <property type="match status" value="1"/>
</dbReference>
<comment type="catalytic activity">
    <reaction evidence="11">
        <text>L-valine + 2-oxoglutarate = 3-methyl-2-oxobutanoate + L-glutamate</text>
        <dbReference type="Rhea" id="RHEA:24813"/>
        <dbReference type="ChEBI" id="CHEBI:11851"/>
        <dbReference type="ChEBI" id="CHEBI:16810"/>
        <dbReference type="ChEBI" id="CHEBI:29985"/>
        <dbReference type="ChEBI" id="CHEBI:57762"/>
        <dbReference type="EC" id="2.6.1.42"/>
    </reaction>
</comment>
<evidence type="ECO:0000256" key="9">
    <source>
        <dbReference type="ARBA" id="ARBA00022898"/>
    </source>
</evidence>
<organism evidence="16 17">
    <name type="scientific">Roseovarius albus</name>
    <dbReference type="NCBI Taxonomy" id="1247867"/>
    <lineage>
        <taxon>Bacteria</taxon>
        <taxon>Pseudomonadati</taxon>
        <taxon>Pseudomonadota</taxon>
        <taxon>Alphaproteobacteria</taxon>
        <taxon>Rhodobacterales</taxon>
        <taxon>Roseobacteraceae</taxon>
        <taxon>Roseovarius</taxon>
    </lineage>
</organism>
<keyword evidence="10" id="KW-0100">Branched-chain amino acid biosynthesis</keyword>
<dbReference type="Pfam" id="PF01063">
    <property type="entry name" value="Aminotran_4"/>
    <property type="match status" value="1"/>
</dbReference>
<dbReference type="Proteomes" id="UP000193061">
    <property type="component" value="Unassembled WGS sequence"/>
</dbReference>
<dbReference type="SUPFAM" id="SSF56752">
    <property type="entry name" value="D-aminoacid aminotransferase-like PLP-dependent enzymes"/>
    <property type="match status" value="1"/>
</dbReference>
<protein>
    <recommendedName>
        <fullName evidence="8">Probable branched-chain-amino-acid aminotransferase</fullName>
        <ecNumber evidence="7">2.6.1.42</ecNumber>
    </recommendedName>
</protein>
<name>A0A1X7A2B9_9RHOB</name>
<dbReference type="PANTHER" id="PTHR42743">
    <property type="entry name" value="AMINO-ACID AMINOTRANSFERASE"/>
    <property type="match status" value="1"/>
</dbReference>
<dbReference type="InterPro" id="IPR043132">
    <property type="entry name" value="BCAT-like_C"/>
</dbReference>
<dbReference type="PROSITE" id="PS00770">
    <property type="entry name" value="AA_TRANSFER_CLASS_4"/>
    <property type="match status" value="1"/>
</dbReference>
<evidence type="ECO:0000256" key="1">
    <source>
        <dbReference type="ARBA" id="ARBA00001933"/>
    </source>
</evidence>
<evidence type="ECO:0000313" key="16">
    <source>
        <dbReference type="EMBL" id="SLN68649.1"/>
    </source>
</evidence>
<comment type="similarity">
    <text evidence="6 14">Belongs to the class-IV pyridoxal-phosphate-dependent aminotransferase family.</text>
</comment>
<dbReference type="InterPro" id="IPR001544">
    <property type="entry name" value="Aminotrans_IV"/>
</dbReference>
<dbReference type="RefSeq" id="WP_085807351.1">
    <property type="nucleotide sequence ID" value="NZ_FWFX01000015.1"/>
</dbReference>
<comment type="pathway">
    <text evidence="4">Amino-acid biosynthesis; L-valine biosynthesis; L-valine from pyruvate: step 4/4.</text>
</comment>
<dbReference type="InterPro" id="IPR043131">
    <property type="entry name" value="BCAT-like_N"/>
</dbReference>
<comment type="catalytic activity">
    <reaction evidence="13">
        <text>L-leucine + 2-oxoglutarate = 4-methyl-2-oxopentanoate + L-glutamate</text>
        <dbReference type="Rhea" id="RHEA:18321"/>
        <dbReference type="ChEBI" id="CHEBI:16810"/>
        <dbReference type="ChEBI" id="CHEBI:17865"/>
        <dbReference type="ChEBI" id="CHEBI:29985"/>
        <dbReference type="ChEBI" id="CHEBI:57427"/>
        <dbReference type="EC" id="2.6.1.42"/>
    </reaction>
</comment>
<comment type="catalytic activity">
    <reaction evidence="12">
        <text>L-isoleucine + 2-oxoglutarate = (S)-3-methyl-2-oxopentanoate + L-glutamate</text>
        <dbReference type="Rhea" id="RHEA:24801"/>
        <dbReference type="ChEBI" id="CHEBI:16810"/>
        <dbReference type="ChEBI" id="CHEBI:29985"/>
        <dbReference type="ChEBI" id="CHEBI:35146"/>
        <dbReference type="ChEBI" id="CHEBI:58045"/>
        <dbReference type="EC" id="2.6.1.42"/>
    </reaction>
</comment>
<comment type="pathway">
    <text evidence="5">Amino-acid biosynthesis; L-leucine biosynthesis; L-leucine from 3-methyl-2-oxobutanoate: step 4/4.</text>
</comment>
<comment type="function">
    <text evidence="2">Acts on leucine, isoleucine and valine.</text>
</comment>
<evidence type="ECO:0000256" key="13">
    <source>
        <dbReference type="ARBA" id="ARBA00049229"/>
    </source>
</evidence>
<dbReference type="InterPro" id="IPR050571">
    <property type="entry name" value="Class-IV_PLP-Dep_Aminotrnsfr"/>
</dbReference>
<dbReference type="InterPro" id="IPR018300">
    <property type="entry name" value="Aminotrans_IV_CS"/>
</dbReference>
<dbReference type="AlphaFoldDB" id="A0A1X7A2B9"/>
<dbReference type="InterPro" id="IPR036038">
    <property type="entry name" value="Aminotransferase-like"/>
</dbReference>
<dbReference type="PANTHER" id="PTHR42743:SF11">
    <property type="entry name" value="AMINODEOXYCHORISMATE LYASE"/>
    <property type="match status" value="1"/>
</dbReference>
<sequence>MENPLCPPSDRNFRLIETFGYVPGQGCARLDRHLARMARSAEVLNIPFDVSEAREVADGLSDDRALRCRMTLDRDGQLDLMTFALGMAPSQAWRLAISPERLNSGDLWLSHKTTQRALYDQTRVQLPDGVDEVIFLNERDELCEGTITNVFVKTAEGAFVTPPLTSGLLPGILRETELASGRYAERVVSVQDLQKARNIWVGNSLRGMIPAMLT</sequence>
<evidence type="ECO:0000256" key="4">
    <source>
        <dbReference type="ARBA" id="ARBA00004931"/>
    </source>
</evidence>
<evidence type="ECO:0000256" key="12">
    <source>
        <dbReference type="ARBA" id="ARBA00048798"/>
    </source>
</evidence>
<comment type="pathway">
    <text evidence="3">Amino-acid biosynthesis; L-isoleucine biosynthesis; L-isoleucine from 2-oxobutanoate: step 4/4.</text>
</comment>
<dbReference type="NCBIfam" id="NF005729">
    <property type="entry name" value="PRK07546.1-3"/>
    <property type="match status" value="1"/>
</dbReference>
<dbReference type="GO" id="GO:0009082">
    <property type="term" value="P:branched-chain amino acid biosynthetic process"/>
    <property type="evidence" value="ECO:0007669"/>
    <property type="project" value="UniProtKB-KW"/>
</dbReference>
<evidence type="ECO:0000256" key="8">
    <source>
        <dbReference type="ARBA" id="ARBA00014472"/>
    </source>
</evidence>
<reference evidence="16 17" key="1">
    <citation type="submission" date="2017-03" db="EMBL/GenBank/DDBJ databases">
        <authorList>
            <person name="Afonso C.L."/>
            <person name="Miller P.J."/>
            <person name="Scott M.A."/>
            <person name="Spackman E."/>
            <person name="Goraichik I."/>
            <person name="Dimitrov K.M."/>
            <person name="Suarez D.L."/>
            <person name="Swayne D.E."/>
        </authorList>
    </citation>
    <scope>NUCLEOTIDE SEQUENCE [LARGE SCALE GENOMIC DNA]</scope>
    <source>
        <strain evidence="16 17">CECT 7450</strain>
    </source>
</reference>
<evidence type="ECO:0000313" key="17">
    <source>
        <dbReference type="Proteomes" id="UP000193061"/>
    </source>
</evidence>
<keyword evidence="10" id="KW-0028">Amino-acid biosynthesis</keyword>
<evidence type="ECO:0000256" key="14">
    <source>
        <dbReference type="RuleBase" id="RU004106"/>
    </source>
</evidence>
<evidence type="ECO:0000256" key="6">
    <source>
        <dbReference type="ARBA" id="ARBA00009320"/>
    </source>
</evidence>
<keyword evidence="17" id="KW-1185">Reference proteome</keyword>
<evidence type="ECO:0000256" key="2">
    <source>
        <dbReference type="ARBA" id="ARBA00003109"/>
    </source>
</evidence>
<dbReference type="Gene3D" id="3.30.470.10">
    <property type="match status" value="1"/>
</dbReference>
<dbReference type="GO" id="GO:0004084">
    <property type="term" value="F:branched-chain-amino-acid transaminase activity"/>
    <property type="evidence" value="ECO:0007669"/>
    <property type="project" value="UniProtKB-EC"/>
</dbReference>
<dbReference type="OrthoDB" id="9809239at2"/>
<keyword evidence="9 15" id="KW-0663">Pyridoxal phosphate</keyword>
<dbReference type="EC" id="2.6.1.42" evidence="7"/>
<evidence type="ECO:0000256" key="7">
    <source>
        <dbReference type="ARBA" id="ARBA00013053"/>
    </source>
</evidence>
<accession>A0A1X7A2B9</accession>